<feature type="chain" id="PRO_5022208584" evidence="5">
    <location>
        <begin position="21"/>
        <end position="1309"/>
    </location>
</feature>
<dbReference type="InterPro" id="IPR004300">
    <property type="entry name" value="Glyco_hydro_57_N"/>
</dbReference>
<evidence type="ECO:0000256" key="4">
    <source>
        <dbReference type="RuleBase" id="RU361196"/>
    </source>
</evidence>
<feature type="domain" description="Secretion system C-terminal sorting" evidence="9">
    <location>
        <begin position="1240"/>
        <end position="1307"/>
    </location>
</feature>
<sequence>MKKNLLLFYALCIPLAFLQAQVHTSYLWHLHQPTYWGDISKKNPNRYQIVKESQDLKVSGANNDKNGLAHPTNNLEEIFGAGDRVAAYQFAPKNAINSIRDLSKAGAQITYGGSLMENVNELAQANQWGYSNSWTQNIKDAKAWKTSGGFSRMEVVSFTMHHALSPLLSDEALKKEIKAHQYYSAQLFGTHDSKGYWPAECAFSERIIKTLAECGIEWSVIANSHLSRTLADYPIKYGSGGSMCDLPNKADQVETLGGTWFSAQKDARGGQFAVPYSYLPYKAKYVDPETAQEYKITVVPMADYESYEDGYATIGTSLIAPIVAKASTSPRPPLVLFAHDGDNAWGGGSSYYNESVTGFSHASSANGNIATTIPQYLYDNPVPESAVVHVEDGAWVNADGDFGHPQFTNWLWPFFDPVTKKFNPNGWTEDMMNQAITTAGENHAIMAEQLEGNNLRMSEIVNPTSAVSPAEKAWHFLMAGYDSGNAYYGLAEDLEIKTTLAVNRCVQFAKPTLDAHPGVDATKPSVFIPQRWPYNPGEKGYGAPYAYKDFLNSADFTVYTFAYDVSGIERAELKYRIDVDGKNNLNSNQNETYAGGGEVGSWITLSMAERVFPKGNVTNNPQADLYMLPDVIANQYSAEIAGISEKLLDYYVEVTDKKGNTTKSKIQHVWVGKNLDVAPKIAFTPDAGNSTTAIDVTITATDSTDPKPKLYYTIDGSTPTTASPVVESTKTINITQTTTIKAFAVDKDGNQSDIVTKTYTIGALPEFTVYFKKPSNWNSAVKIYYWSPTGTAPAVTYPGVAMTQDCGDWYKYTFPSTVSASNLLFNDGSLKTGDLSSTGGIKFYDNGWLSAEPANRCPSVAPDFTFSQAGGNFTTGTTLNLTLTANESTSVIYYTIDGTNPTTASASAVGSKAITITSTTTLKAFVKNAAGVSSAIKTETYTFSTPAAFTVYFKKPSNWSSSVKIYYWSPTGTAPAVTYPGVAMTQDCGDWYKYTFPSTVSASNLLFNDGNLKTGDLSTTAGIKYYDSGWLSAEPANRCPVIAPDFTNSKPGGTFATGTTVNVVLTANETSSTLYYTLDGTTPTTSSASAIGSKSFAFTTNTTLKAFVVNTSGVSSAVKTETYTFTVVPTLTVYFKPPTTWTTAPKVYYWNAVPSGSVANATWPGVTMTSDTNGFYKYTITGPTSINLIFNNGSSGSANQTADLLSKTDGYSYTWGASTAKTAINVATKEEAQETYAVRLYPNPVDQTLLVNSTVAISNYTIISAQGSIVQEGKSNTSSIDVSRLSSGLYFITIRLENGAETMQKIVKK</sequence>
<keyword evidence="11" id="KW-1185">Reference proteome</keyword>
<dbReference type="Pfam" id="PF18962">
    <property type="entry name" value="Por_Secre_tail"/>
    <property type="match status" value="1"/>
</dbReference>
<feature type="domain" description="Starch-binding module 26" evidence="8">
    <location>
        <begin position="951"/>
        <end position="1013"/>
    </location>
</feature>
<dbReference type="Gene3D" id="2.60.40.10">
    <property type="entry name" value="Immunoglobulins"/>
    <property type="match status" value="3"/>
</dbReference>
<dbReference type="InterPro" id="IPR052046">
    <property type="entry name" value="GH57_Enzymes"/>
</dbReference>
<dbReference type="PANTHER" id="PTHR36306:SF1">
    <property type="entry name" value="ALPHA-AMYLASE-RELATED"/>
    <property type="match status" value="1"/>
</dbReference>
<dbReference type="NCBIfam" id="TIGR04183">
    <property type="entry name" value="Por_Secre_tail"/>
    <property type="match status" value="1"/>
</dbReference>
<dbReference type="InterPro" id="IPR059177">
    <property type="entry name" value="GH29D-like_dom"/>
</dbReference>
<feature type="domain" description="Starch-binding module 26" evidence="8">
    <location>
        <begin position="769"/>
        <end position="832"/>
    </location>
</feature>
<dbReference type="Proteomes" id="UP000319267">
    <property type="component" value="Unassembled WGS sequence"/>
</dbReference>
<keyword evidence="2 5" id="KW-0732">Signal</keyword>
<dbReference type="InterPro" id="IPR011330">
    <property type="entry name" value="Glyco_hydro/deAcase_b/a-brl"/>
</dbReference>
<proteinExistence type="inferred from homology"/>
<dbReference type="Pfam" id="PF16738">
    <property type="entry name" value="CBM26"/>
    <property type="match status" value="3"/>
</dbReference>
<evidence type="ECO:0000256" key="1">
    <source>
        <dbReference type="ARBA" id="ARBA00006821"/>
    </source>
</evidence>
<dbReference type="OrthoDB" id="1153025at2"/>
<feature type="domain" description="Starch-binding module 26" evidence="8">
    <location>
        <begin position="1133"/>
        <end position="1204"/>
    </location>
</feature>
<organism evidence="10 11">
    <name type="scientific">Flavobacterium nitrogenifigens</name>
    <dbReference type="NCBI Taxonomy" id="1617283"/>
    <lineage>
        <taxon>Bacteria</taxon>
        <taxon>Pseudomonadati</taxon>
        <taxon>Bacteroidota</taxon>
        <taxon>Flavobacteriia</taxon>
        <taxon>Flavobacteriales</taxon>
        <taxon>Flavobacteriaceae</taxon>
        <taxon>Flavobacterium</taxon>
    </lineage>
</organism>
<evidence type="ECO:0000313" key="10">
    <source>
        <dbReference type="EMBL" id="SMO32705.1"/>
    </source>
</evidence>
<keyword evidence="3 4" id="KW-0119">Carbohydrate metabolism</keyword>
<evidence type="ECO:0000256" key="2">
    <source>
        <dbReference type="ARBA" id="ARBA00022729"/>
    </source>
</evidence>
<dbReference type="SUPFAM" id="SSF88713">
    <property type="entry name" value="Glycoside hydrolase/deacetylase"/>
    <property type="match status" value="1"/>
</dbReference>
<feature type="domain" description="GH29D-like beta-sandwich" evidence="7">
    <location>
        <begin position="685"/>
        <end position="756"/>
    </location>
</feature>
<reference evidence="10 11" key="1">
    <citation type="submission" date="2017-05" db="EMBL/GenBank/DDBJ databases">
        <authorList>
            <person name="Varghese N."/>
            <person name="Submissions S."/>
        </authorList>
    </citation>
    <scope>NUCLEOTIDE SEQUENCE [LARGE SCALE GENOMIC DNA]</scope>
    <source>
        <strain evidence="10 11">DSM 29982</strain>
    </source>
</reference>
<accession>A0A521AD27</accession>
<dbReference type="GO" id="GO:0003824">
    <property type="term" value="F:catalytic activity"/>
    <property type="evidence" value="ECO:0007669"/>
    <property type="project" value="InterPro"/>
</dbReference>
<name>A0A521AD27_9FLAO</name>
<evidence type="ECO:0000256" key="5">
    <source>
        <dbReference type="SAM" id="SignalP"/>
    </source>
</evidence>
<feature type="domain" description="GH29D-like beta-sandwich" evidence="7">
    <location>
        <begin position="1051"/>
        <end position="1120"/>
    </location>
</feature>
<evidence type="ECO:0000259" key="8">
    <source>
        <dbReference type="Pfam" id="PF16738"/>
    </source>
</evidence>
<dbReference type="EMBL" id="FXTQ01000001">
    <property type="protein sequence ID" value="SMO32705.1"/>
    <property type="molecule type" value="Genomic_DNA"/>
</dbReference>
<dbReference type="Gene3D" id="3.20.110.10">
    <property type="entry name" value="Glycoside hydrolase 38, N terminal domain"/>
    <property type="match status" value="1"/>
</dbReference>
<feature type="domain" description="Glycoside hydrolase family 57 N-terminal" evidence="6">
    <location>
        <begin position="151"/>
        <end position="223"/>
    </location>
</feature>
<dbReference type="InterPro" id="IPR031965">
    <property type="entry name" value="CBM26"/>
</dbReference>
<dbReference type="PANTHER" id="PTHR36306">
    <property type="entry name" value="ALPHA-AMYLASE-RELATED-RELATED"/>
    <property type="match status" value="1"/>
</dbReference>
<comment type="similarity">
    <text evidence="1 4">Belongs to the glycosyl hydrolase 57 family.</text>
</comment>
<feature type="domain" description="GH29D-like beta-sandwich" evidence="7">
    <location>
        <begin position="869"/>
        <end position="938"/>
    </location>
</feature>
<dbReference type="RefSeq" id="WP_111377782.1">
    <property type="nucleotide sequence ID" value="NZ_CP043612.1"/>
</dbReference>
<evidence type="ECO:0000256" key="3">
    <source>
        <dbReference type="ARBA" id="ARBA00023277"/>
    </source>
</evidence>
<dbReference type="Pfam" id="PF03065">
    <property type="entry name" value="Glyco_hydro_57"/>
    <property type="match status" value="1"/>
</dbReference>
<evidence type="ECO:0000259" key="9">
    <source>
        <dbReference type="Pfam" id="PF18962"/>
    </source>
</evidence>
<evidence type="ECO:0000313" key="11">
    <source>
        <dbReference type="Proteomes" id="UP000319267"/>
    </source>
</evidence>
<dbReference type="InterPro" id="IPR027291">
    <property type="entry name" value="Glyco_hydro_38_N_sf"/>
</dbReference>
<dbReference type="InterPro" id="IPR013783">
    <property type="entry name" value="Ig-like_fold"/>
</dbReference>
<protein>
    <submittedName>
        <fullName evidence="10">Por secretion system C-terminal sorting domain-containing protein</fullName>
    </submittedName>
</protein>
<dbReference type="Pfam" id="PF13290">
    <property type="entry name" value="CHB_HEX_C_1"/>
    <property type="match status" value="3"/>
</dbReference>
<feature type="signal peptide" evidence="5">
    <location>
        <begin position="1"/>
        <end position="20"/>
    </location>
</feature>
<evidence type="ECO:0000259" key="7">
    <source>
        <dbReference type="Pfam" id="PF13290"/>
    </source>
</evidence>
<dbReference type="GO" id="GO:0005975">
    <property type="term" value="P:carbohydrate metabolic process"/>
    <property type="evidence" value="ECO:0007669"/>
    <property type="project" value="InterPro"/>
</dbReference>
<evidence type="ECO:0000259" key="6">
    <source>
        <dbReference type="Pfam" id="PF03065"/>
    </source>
</evidence>
<gene>
    <name evidence="10" type="ORF">SAMN06265220_10132</name>
</gene>
<dbReference type="InterPro" id="IPR026444">
    <property type="entry name" value="Secre_tail"/>
</dbReference>